<sequence>LKPHSTQHAEAHHLLRRCRRRIRPIRSVARSVLLSVLPVSLRCSSDPGRIGRSCSRCCIRPPPGSTRRTDRSRSRRSRSPRSHCRSSGLRACPSHGCRSHARSRLRRPSCPSRRPRPRPRSRLPCCRPDRCSVRSRPRCRPCSHSCKALSDLID</sequence>
<feature type="compositionally biased region" description="Basic residues" evidence="1">
    <location>
        <begin position="97"/>
        <end position="121"/>
    </location>
</feature>
<reference evidence="2" key="1">
    <citation type="submission" date="2023-10" db="EMBL/GenBank/DDBJ databases">
        <title>Genome assembly of Pristionchus species.</title>
        <authorList>
            <person name="Yoshida K."/>
            <person name="Sommer R.J."/>
        </authorList>
    </citation>
    <scope>NUCLEOTIDE SEQUENCE</scope>
    <source>
        <strain evidence="2">RS5133</strain>
    </source>
</reference>
<evidence type="ECO:0000313" key="2">
    <source>
        <dbReference type="EMBL" id="GMT10286.1"/>
    </source>
</evidence>
<evidence type="ECO:0000313" key="3">
    <source>
        <dbReference type="Proteomes" id="UP001432322"/>
    </source>
</evidence>
<gene>
    <name evidence="2" type="ORF">PFISCL1PPCAC_1583</name>
</gene>
<feature type="region of interest" description="Disordered" evidence="1">
    <location>
        <begin position="60"/>
        <end position="121"/>
    </location>
</feature>
<name>A0AAV5UT73_9BILA</name>
<feature type="non-terminal residue" evidence="2">
    <location>
        <position position="1"/>
    </location>
</feature>
<dbReference type="Proteomes" id="UP001432322">
    <property type="component" value="Unassembled WGS sequence"/>
</dbReference>
<proteinExistence type="predicted"/>
<feature type="compositionally biased region" description="Basic residues" evidence="1">
    <location>
        <begin position="73"/>
        <end position="84"/>
    </location>
</feature>
<dbReference type="AlphaFoldDB" id="A0AAV5UT73"/>
<comment type="caution">
    <text evidence="2">The sequence shown here is derived from an EMBL/GenBank/DDBJ whole genome shotgun (WGS) entry which is preliminary data.</text>
</comment>
<dbReference type="EMBL" id="BTSY01000001">
    <property type="protein sequence ID" value="GMT10286.1"/>
    <property type="molecule type" value="Genomic_DNA"/>
</dbReference>
<keyword evidence="3" id="KW-1185">Reference proteome</keyword>
<accession>A0AAV5UT73</accession>
<protein>
    <submittedName>
        <fullName evidence="2">Uncharacterized protein</fullName>
    </submittedName>
</protein>
<evidence type="ECO:0000256" key="1">
    <source>
        <dbReference type="SAM" id="MobiDB-lite"/>
    </source>
</evidence>
<organism evidence="2 3">
    <name type="scientific">Pristionchus fissidentatus</name>
    <dbReference type="NCBI Taxonomy" id="1538716"/>
    <lineage>
        <taxon>Eukaryota</taxon>
        <taxon>Metazoa</taxon>
        <taxon>Ecdysozoa</taxon>
        <taxon>Nematoda</taxon>
        <taxon>Chromadorea</taxon>
        <taxon>Rhabditida</taxon>
        <taxon>Rhabditina</taxon>
        <taxon>Diplogasteromorpha</taxon>
        <taxon>Diplogasteroidea</taxon>
        <taxon>Neodiplogasteridae</taxon>
        <taxon>Pristionchus</taxon>
    </lineage>
</organism>